<dbReference type="AlphaFoldDB" id="A0A135HQW6"/>
<dbReference type="Proteomes" id="UP000070107">
    <property type="component" value="Unassembled WGS sequence"/>
</dbReference>
<feature type="transmembrane region" description="Helical" evidence="7">
    <location>
        <begin position="21"/>
        <end position="41"/>
    </location>
</feature>
<feature type="transmembrane region" description="Helical" evidence="7">
    <location>
        <begin position="81"/>
        <end position="102"/>
    </location>
</feature>
<evidence type="ECO:0000256" key="1">
    <source>
        <dbReference type="ARBA" id="ARBA00004651"/>
    </source>
</evidence>
<proteinExistence type="inferred from homology"/>
<dbReference type="EMBL" id="LNTU01000037">
    <property type="protein sequence ID" value="KXF75586.1"/>
    <property type="molecule type" value="Genomic_DNA"/>
</dbReference>
<name>A0A135HQW6_9HYPH</name>
<keyword evidence="6 7" id="KW-0472">Membrane</keyword>
<dbReference type="InterPro" id="IPR032808">
    <property type="entry name" value="DoxX"/>
</dbReference>
<dbReference type="GO" id="GO:0005886">
    <property type="term" value="C:plasma membrane"/>
    <property type="evidence" value="ECO:0007669"/>
    <property type="project" value="UniProtKB-SubCell"/>
</dbReference>
<keyword evidence="9" id="KW-1185">Reference proteome</keyword>
<accession>A0A135HQW6</accession>
<organism evidence="8 9">
    <name type="scientific">Paramesorhizobium deserti</name>
    <dbReference type="NCBI Taxonomy" id="1494590"/>
    <lineage>
        <taxon>Bacteria</taxon>
        <taxon>Pseudomonadati</taxon>
        <taxon>Pseudomonadota</taxon>
        <taxon>Alphaproteobacteria</taxon>
        <taxon>Hyphomicrobiales</taxon>
        <taxon>Phyllobacteriaceae</taxon>
        <taxon>Paramesorhizobium</taxon>
    </lineage>
</organism>
<comment type="subcellular location">
    <subcellularLocation>
        <location evidence="1">Cell membrane</location>
        <topology evidence="1">Multi-pass membrane protein</topology>
    </subcellularLocation>
</comment>
<dbReference type="RefSeq" id="WP_068883642.1">
    <property type="nucleotide sequence ID" value="NZ_LNTU01000037.1"/>
</dbReference>
<dbReference type="OrthoDB" id="5382961at2"/>
<reference evidence="8 9" key="1">
    <citation type="submission" date="2015-11" db="EMBL/GenBank/DDBJ databases">
        <title>Draft genome sequence of Paramesorhizobium deserti A-3-E, a strain highly resistant to diverse beta-lactam antibiotics.</title>
        <authorList>
            <person name="Lv R."/>
            <person name="Yang X."/>
            <person name="Fang N."/>
            <person name="Guo J."/>
            <person name="Luo X."/>
            <person name="Peng F."/>
            <person name="Yang R."/>
            <person name="Cui Y."/>
            <person name="Fang C."/>
            <person name="Song Y."/>
        </authorList>
    </citation>
    <scope>NUCLEOTIDE SEQUENCE [LARGE SCALE GENOMIC DNA]</scope>
    <source>
        <strain evidence="8 9">A-3-E</strain>
    </source>
</reference>
<keyword evidence="5 7" id="KW-1133">Transmembrane helix</keyword>
<evidence type="ECO:0000313" key="9">
    <source>
        <dbReference type="Proteomes" id="UP000070107"/>
    </source>
</evidence>
<dbReference type="PANTHER" id="PTHR33452">
    <property type="entry name" value="OXIDOREDUCTASE CATD-RELATED"/>
    <property type="match status" value="1"/>
</dbReference>
<comment type="caution">
    <text evidence="8">The sequence shown here is derived from an EMBL/GenBank/DDBJ whole genome shotgun (WGS) entry which is preliminary data.</text>
</comment>
<keyword evidence="4 7" id="KW-0812">Transmembrane</keyword>
<evidence type="ECO:0000256" key="5">
    <source>
        <dbReference type="ARBA" id="ARBA00022989"/>
    </source>
</evidence>
<comment type="similarity">
    <text evidence="2">Belongs to the DoxX family.</text>
</comment>
<evidence type="ECO:0000256" key="4">
    <source>
        <dbReference type="ARBA" id="ARBA00022692"/>
    </source>
</evidence>
<evidence type="ECO:0000313" key="8">
    <source>
        <dbReference type="EMBL" id="KXF75586.1"/>
    </source>
</evidence>
<dbReference type="InterPro" id="IPR051907">
    <property type="entry name" value="DoxX-like_oxidoreductase"/>
</dbReference>
<gene>
    <name evidence="8" type="ORF">ATN84_16435</name>
</gene>
<evidence type="ECO:0000256" key="6">
    <source>
        <dbReference type="ARBA" id="ARBA00023136"/>
    </source>
</evidence>
<evidence type="ECO:0008006" key="10">
    <source>
        <dbReference type="Google" id="ProtNLM"/>
    </source>
</evidence>
<dbReference type="PANTHER" id="PTHR33452:SF1">
    <property type="entry name" value="INNER MEMBRANE PROTEIN YPHA-RELATED"/>
    <property type="match status" value="1"/>
</dbReference>
<evidence type="ECO:0000256" key="2">
    <source>
        <dbReference type="ARBA" id="ARBA00006679"/>
    </source>
</evidence>
<feature type="transmembrane region" description="Helical" evidence="7">
    <location>
        <begin position="53"/>
        <end position="74"/>
    </location>
</feature>
<evidence type="ECO:0000256" key="7">
    <source>
        <dbReference type="SAM" id="Phobius"/>
    </source>
</evidence>
<protein>
    <recommendedName>
        <fullName evidence="10">DoxX family protein</fullName>
    </recommendedName>
</protein>
<evidence type="ECO:0000256" key="3">
    <source>
        <dbReference type="ARBA" id="ARBA00022475"/>
    </source>
</evidence>
<sequence>MRTESHHGLNAGNLGTALLRVSLGAMFLAHSVVLKLCTFGLDGTAGYFESIGLPAWLAYVTFAAEAIGGVSLVLGIQARWAALALIPILIGATWVHAGNGWVFTAEGGGWEYPFYLIVLSIAQALLGDGAYALRPSRPFETPLFGASRNAA</sequence>
<dbReference type="Pfam" id="PF07681">
    <property type="entry name" value="DoxX"/>
    <property type="match status" value="1"/>
</dbReference>
<keyword evidence="3" id="KW-1003">Cell membrane</keyword>
<dbReference type="STRING" id="1494590.ATN84_16435"/>